<evidence type="ECO:0000256" key="3">
    <source>
        <dbReference type="ARBA" id="ARBA00022989"/>
    </source>
</evidence>
<protein>
    <submittedName>
        <fullName evidence="7">CD225/dispanin family protein</fullName>
    </submittedName>
</protein>
<dbReference type="RefSeq" id="WP_420164143.1">
    <property type="nucleotide sequence ID" value="NZ_JBDLNV010000003.1"/>
</dbReference>
<reference evidence="7 8" key="1">
    <citation type="submission" date="2023-11" db="EMBL/GenBank/DDBJ databases">
        <authorList>
            <person name="Val-Calvo J."/>
            <person name="Scortti M."/>
            <person name="Vazquez-Boland J."/>
        </authorList>
    </citation>
    <scope>NUCLEOTIDE SEQUENCE [LARGE SCALE GENOMIC DNA]</scope>
    <source>
        <strain evidence="7 8">PAM 2766</strain>
    </source>
</reference>
<feature type="compositionally biased region" description="Polar residues" evidence="5">
    <location>
        <begin position="1"/>
        <end position="11"/>
    </location>
</feature>
<evidence type="ECO:0000256" key="1">
    <source>
        <dbReference type="ARBA" id="ARBA00004370"/>
    </source>
</evidence>
<evidence type="ECO:0000313" key="8">
    <source>
        <dbReference type="Proteomes" id="UP001629745"/>
    </source>
</evidence>
<dbReference type="EMBL" id="JBDLNV010000003">
    <property type="protein sequence ID" value="MFM1723575.1"/>
    <property type="molecule type" value="Genomic_DNA"/>
</dbReference>
<comment type="caution">
    <text evidence="7">The sequence shown here is derived from an EMBL/GenBank/DDBJ whole genome shotgun (WGS) entry which is preliminary data.</text>
</comment>
<feature type="transmembrane region" description="Helical" evidence="6">
    <location>
        <begin position="102"/>
        <end position="129"/>
    </location>
</feature>
<keyword evidence="8" id="KW-1185">Reference proteome</keyword>
<sequence length="140" mass="15038">MSEPTYNSGPSEQYGAPAYTQQPYSSAQQYPSAPQYPAAPAPGQYGGPPPSNAGWAVATIIFFWPLAFSAFNHLHSIFPKWSMGDYQGAQYASERVKSLGKIALGVGVGLIVLSVIMWFIMFAAFAAAVDDASTSTTYPW</sequence>
<evidence type="ECO:0000313" key="7">
    <source>
        <dbReference type="EMBL" id="MFM1723575.1"/>
    </source>
</evidence>
<feature type="compositionally biased region" description="Low complexity" evidence="5">
    <location>
        <begin position="21"/>
        <end position="43"/>
    </location>
</feature>
<evidence type="ECO:0000256" key="5">
    <source>
        <dbReference type="SAM" id="MobiDB-lite"/>
    </source>
</evidence>
<organism evidence="7 8">
    <name type="scientific">Rhodococcus parequi</name>
    <dbReference type="NCBI Taxonomy" id="3137122"/>
    <lineage>
        <taxon>Bacteria</taxon>
        <taxon>Bacillati</taxon>
        <taxon>Actinomycetota</taxon>
        <taxon>Actinomycetes</taxon>
        <taxon>Mycobacteriales</taxon>
        <taxon>Nocardiaceae</taxon>
        <taxon>Rhodococcus</taxon>
    </lineage>
</organism>
<evidence type="ECO:0000256" key="2">
    <source>
        <dbReference type="ARBA" id="ARBA00022692"/>
    </source>
</evidence>
<feature type="region of interest" description="Disordered" evidence="5">
    <location>
        <begin position="1"/>
        <end position="45"/>
    </location>
</feature>
<accession>A0ABW9FDE4</accession>
<dbReference type="InterPro" id="IPR007593">
    <property type="entry name" value="CD225/Dispanin_fam"/>
</dbReference>
<name>A0ABW9FDE4_9NOCA</name>
<comment type="subcellular location">
    <subcellularLocation>
        <location evidence="1">Membrane</location>
    </subcellularLocation>
</comment>
<evidence type="ECO:0000256" key="6">
    <source>
        <dbReference type="SAM" id="Phobius"/>
    </source>
</evidence>
<keyword evidence="3 6" id="KW-1133">Transmembrane helix</keyword>
<dbReference type="Pfam" id="PF04505">
    <property type="entry name" value="CD225"/>
    <property type="match status" value="1"/>
</dbReference>
<evidence type="ECO:0000256" key="4">
    <source>
        <dbReference type="ARBA" id="ARBA00023136"/>
    </source>
</evidence>
<gene>
    <name evidence="7" type="ORF">ABEU20_002145</name>
</gene>
<keyword evidence="2 6" id="KW-0812">Transmembrane</keyword>
<proteinExistence type="predicted"/>
<keyword evidence="4 6" id="KW-0472">Membrane</keyword>
<dbReference type="Proteomes" id="UP001629745">
    <property type="component" value="Unassembled WGS sequence"/>
</dbReference>
<feature type="transmembrane region" description="Helical" evidence="6">
    <location>
        <begin position="53"/>
        <end position="74"/>
    </location>
</feature>